<dbReference type="Pfam" id="PF02801">
    <property type="entry name" value="Ketoacyl-synt_C"/>
    <property type="match status" value="1"/>
</dbReference>
<dbReference type="InterPro" id="IPR018201">
    <property type="entry name" value="Ketoacyl_synth_AS"/>
</dbReference>
<protein>
    <submittedName>
        <fullName evidence="10">Type I polyketide synthase</fullName>
    </submittedName>
</protein>
<dbReference type="SUPFAM" id="SSF52151">
    <property type="entry name" value="FabD/lysophospholipase-like"/>
    <property type="match status" value="1"/>
</dbReference>
<dbReference type="Gene3D" id="3.30.70.3290">
    <property type="match status" value="1"/>
</dbReference>
<keyword evidence="2" id="KW-0596">Phosphopantetheine</keyword>
<dbReference type="InterPro" id="IPR016036">
    <property type="entry name" value="Malonyl_transacylase_ACP-bd"/>
</dbReference>
<evidence type="ECO:0000259" key="9">
    <source>
        <dbReference type="PROSITE" id="PS52004"/>
    </source>
</evidence>
<dbReference type="InterPro" id="IPR036299">
    <property type="entry name" value="Polyketide_synth_docking_sf"/>
</dbReference>
<dbReference type="InterPro" id="IPR020841">
    <property type="entry name" value="PKS_Beta-ketoAc_synthase_dom"/>
</dbReference>
<dbReference type="Pfam" id="PF16197">
    <property type="entry name" value="KAsynt_C_assoc"/>
    <property type="match status" value="1"/>
</dbReference>
<dbReference type="RefSeq" id="WP_377537809.1">
    <property type="nucleotide sequence ID" value="NZ_JBHSQQ010000253.1"/>
</dbReference>
<evidence type="ECO:0000256" key="3">
    <source>
        <dbReference type="ARBA" id="ARBA00022553"/>
    </source>
</evidence>
<dbReference type="InterPro" id="IPR014031">
    <property type="entry name" value="Ketoacyl_synth_C"/>
</dbReference>
<evidence type="ECO:0000256" key="5">
    <source>
        <dbReference type="ARBA" id="ARBA00023194"/>
    </source>
</evidence>
<dbReference type="Gene3D" id="3.40.47.10">
    <property type="match status" value="1"/>
</dbReference>
<dbReference type="PROSITE" id="PS52004">
    <property type="entry name" value="KS3_2"/>
    <property type="match status" value="1"/>
</dbReference>
<keyword evidence="7" id="KW-0012">Acyltransferase</keyword>
<dbReference type="CDD" id="cd00833">
    <property type="entry name" value="PKS"/>
    <property type="match status" value="1"/>
</dbReference>
<dbReference type="Gene3D" id="3.40.366.10">
    <property type="entry name" value="Malonyl-Coenzyme A Acyl Carrier Protein, domain 2"/>
    <property type="match status" value="1"/>
</dbReference>
<dbReference type="InterPro" id="IPR016035">
    <property type="entry name" value="Acyl_Trfase/lysoPLipase"/>
</dbReference>
<feature type="region of interest" description="Disordered" evidence="8">
    <location>
        <begin position="458"/>
        <end position="477"/>
    </location>
</feature>
<feature type="domain" description="Ketosynthase family 3 (KS3)" evidence="9">
    <location>
        <begin position="33"/>
        <end position="459"/>
    </location>
</feature>
<dbReference type="SUPFAM" id="SSF101173">
    <property type="entry name" value="Docking domain B of the erythromycin polyketide synthase (DEBS)"/>
    <property type="match status" value="1"/>
</dbReference>
<feature type="non-terminal residue" evidence="10">
    <location>
        <position position="747"/>
    </location>
</feature>
<dbReference type="InterPro" id="IPR001227">
    <property type="entry name" value="Ac_transferase_dom_sf"/>
</dbReference>
<evidence type="ECO:0000256" key="8">
    <source>
        <dbReference type="SAM" id="MobiDB-lite"/>
    </source>
</evidence>
<comment type="caution">
    <text evidence="10">The sequence shown here is derived from an EMBL/GenBank/DDBJ whole genome shotgun (WGS) entry which is preliminary data.</text>
</comment>
<dbReference type="SUPFAM" id="SSF55048">
    <property type="entry name" value="Probable ACP-binding domain of malonyl-CoA ACP transacylase"/>
    <property type="match status" value="1"/>
</dbReference>
<dbReference type="InterPro" id="IPR050091">
    <property type="entry name" value="PKS_NRPS_Biosynth_Enz"/>
</dbReference>
<dbReference type="Pfam" id="PF08990">
    <property type="entry name" value="Docking"/>
    <property type="match status" value="1"/>
</dbReference>
<dbReference type="InterPro" id="IPR015083">
    <property type="entry name" value="NorB/c/GfsB-D-like_docking"/>
</dbReference>
<dbReference type="SMART" id="SM00827">
    <property type="entry name" value="PKS_AT"/>
    <property type="match status" value="1"/>
</dbReference>
<feature type="compositionally biased region" description="Acidic residues" evidence="8">
    <location>
        <begin position="459"/>
        <end position="468"/>
    </location>
</feature>
<keyword evidence="6" id="KW-0511">Multifunctional enzyme</keyword>
<dbReference type="Pfam" id="PF00109">
    <property type="entry name" value="ketoacyl-synt"/>
    <property type="match status" value="1"/>
</dbReference>
<comment type="cofactor">
    <cofactor evidence="1">
        <name>pantetheine 4'-phosphate</name>
        <dbReference type="ChEBI" id="CHEBI:47942"/>
    </cofactor>
</comment>
<evidence type="ECO:0000256" key="4">
    <source>
        <dbReference type="ARBA" id="ARBA00022679"/>
    </source>
</evidence>
<dbReference type="InterPro" id="IPR014030">
    <property type="entry name" value="Ketoacyl_synth_N"/>
</dbReference>
<keyword evidence="3" id="KW-0597">Phosphoprotein</keyword>
<dbReference type="InterPro" id="IPR016039">
    <property type="entry name" value="Thiolase-like"/>
</dbReference>
<gene>
    <name evidence="10" type="ORF">ACFPZ4_26700</name>
</gene>
<dbReference type="EMBL" id="JBHSQQ010000253">
    <property type="protein sequence ID" value="MFC5945049.1"/>
    <property type="molecule type" value="Genomic_DNA"/>
</dbReference>
<dbReference type="PANTHER" id="PTHR43775">
    <property type="entry name" value="FATTY ACID SYNTHASE"/>
    <property type="match status" value="1"/>
</dbReference>
<reference evidence="11" key="1">
    <citation type="journal article" date="2019" name="Int. J. Syst. Evol. Microbiol.">
        <title>The Global Catalogue of Microorganisms (GCM) 10K type strain sequencing project: providing services to taxonomists for standard genome sequencing and annotation.</title>
        <authorList>
            <consortium name="The Broad Institute Genomics Platform"/>
            <consortium name="The Broad Institute Genome Sequencing Center for Infectious Disease"/>
            <person name="Wu L."/>
            <person name="Ma J."/>
        </authorList>
    </citation>
    <scope>NUCLEOTIDE SEQUENCE [LARGE SCALE GENOMIC DNA]</scope>
    <source>
        <strain evidence="11">CGMCC 4.7173</strain>
    </source>
</reference>
<dbReference type="Proteomes" id="UP001596207">
    <property type="component" value="Unassembled WGS sequence"/>
</dbReference>
<dbReference type="PANTHER" id="PTHR43775:SF51">
    <property type="entry name" value="INACTIVE PHENOLPHTHIOCEROL SYNTHESIS POLYKETIDE SYNTHASE TYPE I PKS1-RELATED"/>
    <property type="match status" value="1"/>
</dbReference>
<evidence type="ECO:0000313" key="10">
    <source>
        <dbReference type="EMBL" id="MFC5945049.1"/>
    </source>
</evidence>
<dbReference type="Pfam" id="PF00698">
    <property type="entry name" value="Acyl_transf_1"/>
    <property type="match status" value="1"/>
</dbReference>
<keyword evidence="11" id="KW-1185">Reference proteome</keyword>
<dbReference type="PROSITE" id="PS00606">
    <property type="entry name" value="KS3_1"/>
    <property type="match status" value="1"/>
</dbReference>
<dbReference type="SMART" id="SM00825">
    <property type="entry name" value="PKS_KS"/>
    <property type="match status" value="1"/>
</dbReference>
<organism evidence="10 11">
    <name type="scientific">Micromonospora harpali</name>
    <dbReference type="NCBI Taxonomy" id="1490225"/>
    <lineage>
        <taxon>Bacteria</taxon>
        <taxon>Bacillati</taxon>
        <taxon>Actinomycetota</taxon>
        <taxon>Actinomycetes</taxon>
        <taxon>Micromonosporales</taxon>
        <taxon>Micromonosporaceae</taxon>
        <taxon>Micromonospora</taxon>
    </lineage>
</organism>
<accession>A0ABW1HY80</accession>
<evidence type="ECO:0000256" key="2">
    <source>
        <dbReference type="ARBA" id="ARBA00022450"/>
    </source>
</evidence>
<dbReference type="InterPro" id="IPR032821">
    <property type="entry name" value="PKS_assoc"/>
</dbReference>
<evidence type="ECO:0000256" key="7">
    <source>
        <dbReference type="ARBA" id="ARBA00023315"/>
    </source>
</evidence>
<dbReference type="InterPro" id="IPR014043">
    <property type="entry name" value="Acyl_transferase_dom"/>
</dbReference>
<keyword evidence="4" id="KW-0808">Transferase</keyword>
<keyword evidence="5" id="KW-0045">Antibiotic biosynthesis</keyword>
<evidence type="ECO:0000256" key="6">
    <source>
        <dbReference type="ARBA" id="ARBA00023268"/>
    </source>
</evidence>
<sequence>MANEDKLRDYLKRVMADLHDTRRRLSEAQSQELEPVAIVAMSCRLPGGVRNPDDLWELLSQGRDAVAPFPADRGWDVERLYHPDPDHPGTSYAREGGFLDGAGDFDSAFFGISPREALTMDPQQRLLLETAWEAVEAAAIDPASLRGSRTGVFVGTNGQDYGTLLMMSPDGDEGHSMTGGAAAVASGRVSYTLGLEGPAVSIDTACSSSLVALHLAVQALRAGECDLALAGGVTVMATPGLYIGSSRQRALSPDGRCKSFAAAADGAGFSEGVGWLLVERLSDARRHGHQVLAVVRGSAVNQDGASNGLTAPNGPAQQRVISQALASARLSTADVDVVEAHGTGTTLGDPIEAQALLATYGQDRGDAAPLLLGSVKSNIGHAQAAAGVAGVIKMVLAMRHGVVPATLHVDAPSPHIDWSAGAVELATEATPWPQTGRTRRSAVSSFGISGTNAHVILEQPDEPDDEPADAPAGARSPGLVDADVTVWPVSARSRAALAGQAGRLAAYVREHGDVDPAAVGWSLATTRSTFDQRASVVGSSLEELLSGLDALSAGVPAGTVVSGVAASPGAGPVFVFPGQGAQSARMAAGLVGRTPVFDAKLAECQRALAPFLDVDLVSVLTGDDESWLERVEVVQPVLWAVGIALAAVWEHAGVSPQAVVGHSQGEIGAACVAGILSLEDAAKTVALRSRALAVLRGTGAMASVDLPADAVAERLPAFPGVGVAAVNGPGTVVVSGPPQPVADLVDA</sequence>
<proteinExistence type="predicted"/>
<name>A0ABW1HY80_9ACTN</name>
<dbReference type="SUPFAM" id="SSF53901">
    <property type="entry name" value="Thiolase-like"/>
    <property type="match status" value="1"/>
</dbReference>
<evidence type="ECO:0000313" key="11">
    <source>
        <dbReference type="Proteomes" id="UP001596207"/>
    </source>
</evidence>
<evidence type="ECO:0000256" key="1">
    <source>
        <dbReference type="ARBA" id="ARBA00001957"/>
    </source>
</evidence>